<keyword evidence="2" id="KW-1185">Reference proteome</keyword>
<organism evidence="1 2">
    <name type="scientific">Succinivibrio dextrinosolvens DSM 3072</name>
    <dbReference type="NCBI Taxonomy" id="1123324"/>
    <lineage>
        <taxon>Bacteria</taxon>
        <taxon>Pseudomonadati</taxon>
        <taxon>Pseudomonadota</taxon>
        <taxon>Gammaproteobacteria</taxon>
        <taxon>Aeromonadales</taxon>
        <taxon>Succinivibrionaceae</taxon>
        <taxon>Succinivibrio</taxon>
    </lineage>
</organism>
<dbReference type="InterPro" id="IPR014756">
    <property type="entry name" value="Ig_E-set"/>
</dbReference>
<sequence length="107" mass="12042">MSVSKKFTKDAKVNVTFTIKKAAAQGAVKIDLLCEHNGWQAVAMKPQKNGTFKGMITVPEGEKPSYQYRFKYTFDDNSVKYDNDWDAEQYVSNPFGGDNSVFSAVRD</sequence>
<evidence type="ECO:0008006" key="3">
    <source>
        <dbReference type="Google" id="ProtNLM"/>
    </source>
</evidence>
<evidence type="ECO:0000313" key="2">
    <source>
        <dbReference type="Proteomes" id="UP000242432"/>
    </source>
</evidence>
<evidence type="ECO:0000313" key="1">
    <source>
        <dbReference type="EMBL" id="SKA60198.1"/>
    </source>
</evidence>
<gene>
    <name evidence="1" type="ORF">SAMN02745213_00827</name>
</gene>
<dbReference type="Proteomes" id="UP000242432">
    <property type="component" value="Unassembled WGS sequence"/>
</dbReference>
<dbReference type="EMBL" id="FUXX01000010">
    <property type="protein sequence ID" value="SKA60198.1"/>
    <property type="molecule type" value="Genomic_DNA"/>
</dbReference>
<dbReference type="SUPFAM" id="SSF81296">
    <property type="entry name" value="E set domains"/>
    <property type="match status" value="1"/>
</dbReference>
<name>A0A1T4V5C9_9GAMM</name>
<protein>
    <recommendedName>
        <fullName evidence="3">1,4-alpha-glucan branching enzyme</fullName>
    </recommendedName>
</protein>
<dbReference type="STRING" id="83771.SAMN02910357_00592"/>
<accession>A0A1T4V5C9</accession>
<dbReference type="Gene3D" id="2.60.40.10">
    <property type="entry name" value="Immunoglobulins"/>
    <property type="match status" value="1"/>
</dbReference>
<proteinExistence type="predicted"/>
<reference evidence="2" key="1">
    <citation type="submission" date="2017-02" db="EMBL/GenBank/DDBJ databases">
        <authorList>
            <person name="Varghese N."/>
            <person name="Submissions S."/>
        </authorList>
    </citation>
    <scope>NUCLEOTIDE SEQUENCE [LARGE SCALE GENOMIC DNA]</scope>
    <source>
        <strain evidence="2">DSM 3072</strain>
    </source>
</reference>
<dbReference type="AlphaFoldDB" id="A0A1T4V5C9"/>
<dbReference type="InterPro" id="IPR013783">
    <property type="entry name" value="Ig-like_fold"/>
</dbReference>
<dbReference type="RefSeq" id="WP_031491126.1">
    <property type="nucleotide sequence ID" value="NZ_FUXX01000010.1"/>
</dbReference>